<keyword evidence="5 8" id="KW-0812">Transmembrane</keyword>
<protein>
    <recommendedName>
        <fullName evidence="9">Major facilitator superfamily (MFS) profile domain-containing protein</fullName>
    </recommendedName>
</protein>
<dbReference type="Proteomes" id="UP001152798">
    <property type="component" value="Chromosome 6"/>
</dbReference>
<evidence type="ECO:0000256" key="2">
    <source>
        <dbReference type="ARBA" id="ARBA00022448"/>
    </source>
</evidence>
<dbReference type="GO" id="GO:0022857">
    <property type="term" value="F:transmembrane transporter activity"/>
    <property type="evidence" value="ECO:0007669"/>
    <property type="project" value="InterPro"/>
</dbReference>
<dbReference type="SUPFAM" id="SSF103473">
    <property type="entry name" value="MFS general substrate transporter"/>
    <property type="match status" value="1"/>
</dbReference>
<sequence>MKVKLWIETSPPKHKMGQWISTVVVSCCFFTSGMAIAWTSPAFLKIKQNKVDITLDQYQMSLIAAIPFAGRFFSPLPMSYVMDFTGRKSALIFGRILNMAHWIMIYFSHNIYVLYSARLINGWYSGMALFTIPVYIGETTHKTIRGRAQGVMNIQFLLGVVFESAVGAVLSYDDLILYSGSLDLFFFVFMFMIPESPYYYMMHGHYDDATSSLQWLRGRGEDISKEYRKIDKNMKLQLEKESNIVDIFKTRPTRKAIIIVISLMIIQRMSGMTAIVSYGSFIIPETSWLSSEKGPVVLNCTYLVVCAICGYFVDHWGRKNFLILSSSGTTVFMLGCLVWFYLDYSKSYDLSGTEWVVISCLILQAAFYSTGYFYIPSLVMSELFPMRVKAKANAIGAMVAVLFSILVVYTFLPLSNAYGMYTNFIIYTISNFIGAIYSTTIIETKGKSLENIQAMLEGRSYTSESTIVFHGDDDDD</sequence>
<evidence type="ECO:0000256" key="4">
    <source>
        <dbReference type="ARBA" id="ARBA00022597"/>
    </source>
</evidence>
<reference evidence="10" key="1">
    <citation type="submission" date="2022-01" db="EMBL/GenBank/DDBJ databases">
        <authorList>
            <person name="King R."/>
        </authorList>
    </citation>
    <scope>NUCLEOTIDE SEQUENCE</scope>
</reference>
<evidence type="ECO:0000256" key="1">
    <source>
        <dbReference type="ARBA" id="ARBA00004651"/>
    </source>
</evidence>
<feature type="transmembrane region" description="Helical" evidence="8">
    <location>
        <begin position="296"/>
        <end position="314"/>
    </location>
</feature>
<feature type="transmembrane region" description="Helical" evidence="8">
    <location>
        <begin position="175"/>
        <end position="193"/>
    </location>
</feature>
<feature type="transmembrane region" description="Helical" evidence="8">
    <location>
        <begin position="20"/>
        <end position="38"/>
    </location>
</feature>
<evidence type="ECO:0000256" key="6">
    <source>
        <dbReference type="ARBA" id="ARBA00022989"/>
    </source>
</evidence>
<evidence type="ECO:0000259" key="9">
    <source>
        <dbReference type="PROSITE" id="PS50850"/>
    </source>
</evidence>
<dbReference type="FunFam" id="1.20.1250.20:FF:000218">
    <property type="entry name" value="facilitated trehalose transporter Tret1"/>
    <property type="match status" value="1"/>
</dbReference>
<feature type="transmembrane region" description="Helical" evidence="8">
    <location>
        <begin position="395"/>
        <end position="412"/>
    </location>
</feature>
<feature type="transmembrane region" description="Helical" evidence="8">
    <location>
        <begin position="58"/>
        <end position="78"/>
    </location>
</feature>
<dbReference type="Gene3D" id="1.20.1250.20">
    <property type="entry name" value="MFS general substrate transporter like domains"/>
    <property type="match status" value="1"/>
</dbReference>
<dbReference type="PANTHER" id="PTHR48021:SF46">
    <property type="entry name" value="MAJOR FACILITATOR SUPERFAMILY (MFS) PROFILE DOMAIN-CONTAINING PROTEIN"/>
    <property type="match status" value="1"/>
</dbReference>
<feature type="transmembrane region" description="Helical" evidence="8">
    <location>
        <begin position="321"/>
        <end position="342"/>
    </location>
</feature>
<dbReference type="OrthoDB" id="6133115at2759"/>
<keyword evidence="11" id="KW-1185">Reference proteome</keyword>
<feature type="transmembrane region" description="Helical" evidence="8">
    <location>
        <begin position="256"/>
        <end position="276"/>
    </location>
</feature>
<evidence type="ECO:0000256" key="5">
    <source>
        <dbReference type="ARBA" id="ARBA00022692"/>
    </source>
</evidence>
<feature type="transmembrane region" description="Helical" evidence="8">
    <location>
        <begin position="424"/>
        <end position="442"/>
    </location>
</feature>
<gene>
    <name evidence="10" type="ORF">NEZAVI_LOCUS14299</name>
</gene>
<evidence type="ECO:0000313" key="11">
    <source>
        <dbReference type="Proteomes" id="UP001152798"/>
    </source>
</evidence>
<evidence type="ECO:0000313" key="10">
    <source>
        <dbReference type="EMBL" id="CAH1406330.1"/>
    </source>
</evidence>
<comment type="subcellular location">
    <subcellularLocation>
        <location evidence="1">Cell membrane</location>
        <topology evidence="1">Multi-pass membrane protein</topology>
    </subcellularLocation>
</comment>
<keyword evidence="2" id="KW-0813">Transport</keyword>
<feature type="transmembrane region" description="Helical" evidence="8">
    <location>
        <begin position="354"/>
        <end position="375"/>
    </location>
</feature>
<dbReference type="AlphaFoldDB" id="A0A9P0MVY1"/>
<feature type="transmembrane region" description="Helical" evidence="8">
    <location>
        <begin position="90"/>
        <end position="108"/>
    </location>
</feature>
<dbReference type="EMBL" id="OV725082">
    <property type="protein sequence ID" value="CAH1406330.1"/>
    <property type="molecule type" value="Genomic_DNA"/>
</dbReference>
<dbReference type="GO" id="GO:0005886">
    <property type="term" value="C:plasma membrane"/>
    <property type="evidence" value="ECO:0007669"/>
    <property type="project" value="UniProtKB-SubCell"/>
</dbReference>
<feature type="transmembrane region" description="Helical" evidence="8">
    <location>
        <begin position="150"/>
        <end position="169"/>
    </location>
</feature>
<dbReference type="InterPro" id="IPR005828">
    <property type="entry name" value="MFS_sugar_transport-like"/>
</dbReference>
<evidence type="ECO:0000256" key="7">
    <source>
        <dbReference type="ARBA" id="ARBA00023136"/>
    </source>
</evidence>
<keyword evidence="4" id="KW-0762">Sugar transport</keyword>
<dbReference type="Pfam" id="PF00083">
    <property type="entry name" value="Sugar_tr"/>
    <property type="match status" value="1"/>
</dbReference>
<keyword evidence="3" id="KW-1003">Cell membrane</keyword>
<organism evidence="10 11">
    <name type="scientific">Nezara viridula</name>
    <name type="common">Southern green stink bug</name>
    <name type="synonym">Cimex viridulus</name>
    <dbReference type="NCBI Taxonomy" id="85310"/>
    <lineage>
        <taxon>Eukaryota</taxon>
        <taxon>Metazoa</taxon>
        <taxon>Ecdysozoa</taxon>
        <taxon>Arthropoda</taxon>
        <taxon>Hexapoda</taxon>
        <taxon>Insecta</taxon>
        <taxon>Pterygota</taxon>
        <taxon>Neoptera</taxon>
        <taxon>Paraneoptera</taxon>
        <taxon>Hemiptera</taxon>
        <taxon>Heteroptera</taxon>
        <taxon>Panheteroptera</taxon>
        <taxon>Pentatomomorpha</taxon>
        <taxon>Pentatomoidea</taxon>
        <taxon>Pentatomidae</taxon>
        <taxon>Pentatominae</taxon>
        <taxon>Nezara</taxon>
    </lineage>
</organism>
<evidence type="ECO:0000256" key="3">
    <source>
        <dbReference type="ARBA" id="ARBA00022475"/>
    </source>
</evidence>
<dbReference type="InterPro" id="IPR036259">
    <property type="entry name" value="MFS_trans_sf"/>
</dbReference>
<accession>A0A9P0MVY1</accession>
<dbReference type="PROSITE" id="PS50850">
    <property type="entry name" value="MFS"/>
    <property type="match status" value="1"/>
</dbReference>
<feature type="transmembrane region" description="Helical" evidence="8">
    <location>
        <begin position="120"/>
        <end position="138"/>
    </location>
</feature>
<name>A0A9P0MVY1_NEZVI</name>
<keyword evidence="6 8" id="KW-1133">Transmembrane helix</keyword>
<dbReference type="PANTHER" id="PTHR48021">
    <property type="match status" value="1"/>
</dbReference>
<evidence type="ECO:0000256" key="8">
    <source>
        <dbReference type="SAM" id="Phobius"/>
    </source>
</evidence>
<dbReference type="InterPro" id="IPR020846">
    <property type="entry name" value="MFS_dom"/>
</dbReference>
<proteinExistence type="predicted"/>
<feature type="domain" description="Major facilitator superfamily (MFS) profile" evidence="9">
    <location>
        <begin position="21"/>
        <end position="446"/>
    </location>
</feature>
<keyword evidence="7 8" id="KW-0472">Membrane</keyword>
<dbReference type="InterPro" id="IPR050549">
    <property type="entry name" value="MFS_Trehalose_Transporter"/>
</dbReference>
<dbReference type="PROSITE" id="PS51257">
    <property type="entry name" value="PROKAR_LIPOPROTEIN"/>
    <property type="match status" value="1"/>
</dbReference>